<feature type="domain" description="G-protein coupled receptors family 2 profile 2" evidence="14">
    <location>
        <begin position="224"/>
        <end position="531"/>
    </location>
</feature>
<keyword evidence="16" id="KW-1185">Reference proteome</keyword>
<evidence type="ECO:0000256" key="5">
    <source>
        <dbReference type="ARBA" id="ARBA00022989"/>
    </source>
</evidence>
<evidence type="ECO:0000256" key="7">
    <source>
        <dbReference type="ARBA" id="ARBA00023157"/>
    </source>
</evidence>
<evidence type="ECO:0000256" key="1">
    <source>
        <dbReference type="ARBA" id="ARBA00004141"/>
    </source>
</evidence>
<evidence type="ECO:0000256" key="3">
    <source>
        <dbReference type="ARBA" id="ARBA00022473"/>
    </source>
</evidence>
<keyword evidence="3" id="KW-0217">Developmental protein</keyword>
<evidence type="ECO:0000259" key="13">
    <source>
        <dbReference type="PROSITE" id="PS50038"/>
    </source>
</evidence>
<name>A0ABN8N794_9CNID</name>
<dbReference type="InterPro" id="IPR036790">
    <property type="entry name" value="Frizzled_dom_sf"/>
</dbReference>
<dbReference type="CDD" id="cd07458">
    <property type="entry name" value="CRD_FZ1_like"/>
    <property type="match status" value="1"/>
</dbReference>
<feature type="disulfide bond" evidence="9">
    <location>
        <begin position="108"/>
        <end position="132"/>
    </location>
</feature>
<evidence type="ECO:0000256" key="8">
    <source>
        <dbReference type="ARBA" id="ARBA00023170"/>
    </source>
</evidence>
<dbReference type="InterPro" id="IPR020067">
    <property type="entry name" value="Frizzled_dom"/>
</dbReference>
<feature type="transmembrane region" description="Helical" evidence="11">
    <location>
        <begin position="398"/>
        <end position="419"/>
    </location>
</feature>
<dbReference type="EMBL" id="CALNXI010000725">
    <property type="protein sequence ID" value="CAH3040896.1"/>
    <property type="molecule type" value="Genomic_DNA"/>
</dbReference>
<dbReference type="SUPFAM" id="SSF63501">
    <property type="entry name" value="Frizzled cysteine-rich domain"/>
    <property type="match status" value="1"/>
</dbReference>
<dbReference type="Gene3D" id="1.20.1070.10">
    <property type="entry name" value="Rhodopsin 7-helix transmembrane proteins"/>
    <property type="match status" value="1"/>
</dbReference>
<dbReference type="PRINTS" id="PR00489">
    <property type="entry name" value="FRIZZLED"/>
</dbReference>
<proteinExistence type="inferred from homology"/>
<keyword evidence="12" id="KW-0732">Signal</keyword>
<dbReference type="PROSITE" id="PS50261">
    <property type="entry name" value="G_PROTEIN_RECEP_F2_4"/>
    <property type="match status" value="1"/>
</dbReference>
<feature type="domain" description="FZ" evidence="13">
    <location>
        <begin position="32"/>
        <end position="147"/>
    </location>
</feature>
<feature type="transmembrane region" description="Helical" evidence="11">
    <location>
        <begin position="440"/>
        <end position="461"/>
    </location>
</feature>
<dbReference type="InterPro" id="IPR017981">
    <property type="entry name" value="GPCR_2-like_7TM"/>
</dbReference>
<feature type="disulfide bond" evidence="9">
    <location>
        <begin position="33"/>
        <end position="94"/>
    </location>
</feature>
<dbReference type="CDD" id="cd15034">
    <property type="entry name" value="7tmF_FZD1_2_7-like"/>
    <property type="match status" value="1"/>
</dbReference>
<feature type="region of interest" description="Disordered" evidence="10">
    <location>
        <begin position="149"/>
        <end position="173"/>
    </location>
</feature>
<comment type="caution">
    <text evidence="15">The sequence shown here is derived from an EMBL/GenBank/DDBJ whole genome shotgun (WGS) entry which is preliminary data.</text>
</comment>
<dbReference type="SMART" id="SM00063">
    <property type="entry name" value="FRI"/>
    <property type="match status" value="1"/>
</dbReference>
<accession>A0ABN8N794</accession>
<feature type="signal peptide" evidence="12">
    <location>
        <begin position="1"/>
        <end position="29"/>
    </location>
</feature>
<dbReference type="Pfam" id="PF01534">
    <property type="entry name" value="Frizzled"/>
    <property type="match status" value="1"/>
</dbReference>
<dbReference type="PANTHER" id="PTHR11309:SF47">
    <property type="entry name" value="FRIZZLED"/>
    <property type="match status" value="1"/>
</dbReference>
<organism evidence="15 16">
    <name type="scientific">Porites evermanni</name>
    <dbReference type="NCBI Taxonomy" id="104178"/>
    <lineage>
        <taxon>Eukaryota</taxon>
        <taxon>Metazoa</taxon>
        <taxon>Cnidaria</taxon>
        <taxon>Anthozoa</taxon>
        <taxon>Hexacorallia</taxon>
        <taxon>Scleractinia</taxon>
        <taxon>Fungiina</taxon>
        <taxon>Poritidae</taxon>
        <taxon>Porites</taxon>
    </lineage>
</organism>
<dbReference type="Pfam" id="PF01392">
    <property type="entry name" value="Fz"/>
    <property type="match status" value="1"/>
</dbReference>
<dbReference type="SMART" id="SM01330">
    <property type="entry name" value="Frizzled"/>
    <property type="match status" value="1"/>
</dbReference>
<dbReference type="Gene3D" id="1.10.2000.10">
    <property type="entry name" value="Frizzled cysteine-rich domain"/>
    <property type="match status" value="1"/>
</dbReference>
<evidence type="ECO:0000256" key="2">
    <source>
        <dbReference type="ARBA" id="ARBA00008077"/>
    </source>
</evidence>
<dbReference type="PANTHER" id="PTHR11309">
    <property type="entry name" value="FRIZZLED"/>
    <property type="match status" value="1"/>
</dbReference>
<dbReference type="PROSITE" id="PS50038">
    <property type="entry name" value="FZ"/>
    <property type="match status" value="1"/>
</dbReference>
<comment type="similarity">
    <text evidence="2">Belongs to the G-protein coupled receptor Fz/Smo family.</text>
</comment>
<gene>
    <name evidence="15" type="ORF">PEVE_00040147</name>
</gene>
<feature type="transmembrane region" description="Helical" evidence="11">
    <location>
        <begin position="509"/>
        <end position="532"/>
    </location>
</feature>
<feature type="chain" id="PRO_5046019629" description="Frizzled-1" evidence="12">
    <location>
        <begin position="30"/>
        <end position="552"/>
    </location>
</feature>
<feature type="compositionally biased region" description="Polar residues" evidence="10">
    <location>
        <begin position="162"/>
        <end position="173"/>
    </location>
</feature>
<comment type="caution">
    <text evidence="9">Lacks conserved residue(s) required for the propagation of feature annotation.</text>
</comment>
<protein>
    <recommendedName>
        <fullName evidence="17">Frizzled-1</fullName>
    </recommendedName>
</protein>
<keyword evidence="4 11" id="KW-0812">Transmembrane</keyword>
<feature type="transmembrane region" description="Helical" evidence="11">
    <location>
        <begin position="311"/>
        <end position="336"/>
    </location>
</feature>
<evidence type="ECO:0000256" key="11">
    <source>
        <dbReference type="SAM" id="Phobius"/>
    </source>
</evidence>
<evidence type="ECO:0008006" key="17">
    <source>
        <dbReference type="Google" id="ProtNLM"/>
    </source>
</evidence>
<keyword evidence="8" id="KW-0675">Receptor</keyword>
<evidence type="ECO:0000313" key="15">
    <source>
        <dbReference type="EMBL" id="CAH3040896.1"/>
    </source>
</evidence>
<evidence type="ECO:0000256" key="12">
    <source>
        <dbReference type="SAM" id="SignalP"/>
    </source>
</evidence>
<evidence type="ECO:0000313" key="16">
    <source>
        <dbReference type="Proteomes" id="UP001159427"/>
    </source>
</evidence>
<evidence type="ECO:0000256" key="4">
    <source>
        <dbReference type="ARBA" id="ARBA00022692"/>
    </source>
</evidence>
<keyword evidence="7 9" id="KW-1015">Disulfide bond</keyword>
<sequence length="552" mass="62632">MITEAWGRCSSGLLLPAVILSVCLLPGLCQKKCEPVSIPLCTGLQYNETIFPNMLRHRTQEEAALEVHQFFPLVKVGCSKYLAFFLCSVYAPICTIMETPVPPCRGLCESARDGCEGLMERFGFTWPESLSCEKYPKMTETSMCVGENTTGRGDGGGLLPTKETTPPENESVTTEPYTFDVSAVKFQCPGNQKIETDHYKFFGAKKCGAMCENIYFDERERKIARLWTGLWAIFCCISTLFTVLTFLIDMRRFRYPERPIIFLSGCYFMVSVAFVIGFAAGDSLSCTKSSTGSKVIVQGTKHEGCTVVFMLLYFFSMASSIWWVILTLTWFLAAGLKWGHEAIEANAQFFHLAAWAIPAVKTIAILLMTKVDGDELSGVCFVGLSDLNALRGYVLAPLFVYFFVGATFLIAGFVSLFRVRSVLKDDYSKREKIEKLMIRIGVFSILYTVPAVSVLGCLFYEQSNREEWQESWRVGWVYQQRCIESHRQNCPDYPIAQVKPDFTVFMVKYLMFLIVGITSGFWIWSSKTIYAWQKFYFRVKQRFYGPRGNIRV</sequence>
<reference evidence="15 16" key="1">
    <citation type="submission" date="2022-05" db="EMBL/GenBank/DDBJ databases">
        <authorList>
            <consortium name="Genoscope - CEA"/>
            <person name="William W."/>
        </authorList>
    </citation>
    <scope>NUCLEOTIDE SEQUENCE [LARGE SCALE GENOMIC DNA]</scope>
</reference>
<dbReference type="Proteomes" id="UP001159427">
    <property type="component" value="Unassembled WGS sequence"/>
</dbReference>
<dbReference type="InterPro" id="IPR000539">
    <property type="entry name" value="Frizzled/Smoothened_7TM"/>
</dbReference>
<comment type="subcellular location">
    <subcellularLocation>
        <location evidence="1">Membrane</location>
        <topology evidence="1">Multi-pass membrane protein</topology>
    </subcellularLocation>
</comment>
<evidence type="ECO:0000259" key="14">
    <source>
        <dbReference type="PROSITE" id="PS50261"/>
    </source>
</evidence>
<feature type="transmembrane region" description="Helical" evidence="11">
    <location>
        <begin position="226"/>
        <end position="248"/>
    </location>
</feature>
<feature type="transmembrane region" description="Helical" evidence="11">
    <location>
        <begin position="348"/>
        <end position="368"/>
    </location>
</feature>
<evidence type="ECO:0000256" key="6">
    <source>
        <dbReference type="ARBA" id="ARBA00023136"/>
    </source>
</evidence>
<feature type="disulfide bond" evidence="9">
    <location>
        <begin position="41"/>
        <end position="87"/>
    </location>
</feature>
<feature type="transmembrane region" description="Helical" evidence="11">
    <location>
        <begin position="260"/>
        <end position="280"/>
    </location>
</feature>
<evidence type="ECO:0000256" key="10">
    <source>
        <dbReference type="SAM" id="MobiDB-lite"/>
    </source>
</evidence>
<keyword evidence="6 11" id="KW-0472">Membrane</keyword>
<dbReference type="InterPro" id="IPR015526">
    <property type="entry name" value="Frizzled/SFRP"/>
</dbReference>
<evidence type="ECO:0000256" key="9">
    <source>
        <dbReference type="PROSITE-ProRule" id="PRU00090"/>
    </source>
</evidence>
<keyword evidence="5 11" id="KW-1133">Transmembrane helix</keyword>